<keyword evidence="3" id="KW-0583">PHB biosynthesis</keyword>
<keyword evidence="4" id="KW-0808">Transferase</keyword>
<protein>
    <recommendedName>
        <fullName evidence="2">Poly(3-hydroxyalkanoate) polymerase subunit PhaE</fullName>
    </recommendedName>
</protein>
<gene>
    <name evidence="4" type="ORF">BN873_100081</name>
</gene>
<dbReference type="InterPro" id="IPR010123">
    <property type="entry name" value="PHA_synth_III_E"/>
</dbReference>
<evidence type="ECO:0000313" key="5">
    <source>
        <dbReference type="Proteomes" id="UP000035760"/>
    </source>
</evidence>
<dbReference type="Pfam" id="PF09712">
    <property type="entry name" value="PHA_synth_III_E"/>
    <property type="match status" value="1"/>
</dbReference>
<dbReference type="AlphaFoldDB" id="W6M3N7"/>
<reference evidence="4" key="2">
    <citation type="submission" date="2014-03" db="EMBL/GenBank/DDBJ databases">
        <title>Candidatus Competibacter-lineage genomes retrieved from metagenomes reveal functional metabolic diversity.</title>
        <authorList>
            <person name="McIlroy S.J."/>
            <person name="Albertsen M."/>
            <person name="Andresen E.K."/>
            <person name="Saunders A.M."/>
            <person name="Kristiansen R."/>
            <person name="Stokholm-Bjerregaard M."/>
            <person name="Nielsen K.L."/>
            <person name="Nielsen P.H."/>
        </authorList>
    </citation>
    <scope>NUCLEOTIDE SEQUENCE</scope>
    <source>
        <strain evidence="4">Run_A_D11</strain>
    </source>
</reference>
<evidence type="ECO:0000256" key="1">
    <source>
        <dbReference type="ARBA" id="ARBA00004683"/>
    </source>
</evidence>
<dbReference type="GO" id="GO:0042619">
    <property type="term" value="P:poly-hydroxybutyrate biosynthetic process"/>
    <property type="evidence" value="ECO:0007669"/>
    <property type="project" value="UniProtKB-KW"/>
</dbReference>
<comment type="caution">
    <text evidence="4">The sequence shown here is derived from an EMBL/GenBank/DDBJ whole genome shotgun (WGS) entry which is preliminary data.</text>
</comment>
<keyword evidence="5" id="KW-1185">Reference proteome</keyword>
<dbReference type="OrthoDB" id="6115526at2"/>
<dbReference type="RefSeq" id="WP_048670199.1">
    <property type="nucleotide sequence ID" value="NZ_CBTJ020000002.1"/>
</dbReference>
<dbReference type="EMBL" id="CBTJ020000002">
    <property type="protein sequence ID" value="CDI01069.1"/>
    <property type="molecule type" value="Genomic_DNA"/>
</dbReference>
<name>W6M3N7_9GAMM</name>
<dbReference type="Proteomes" id="UP000035760">
    <property type="component" value="Unassembled WGS sequence"/>
</dbReference>
<evidence type="ECO:0000256" key="3">
    <source>
        <dbReference type="ARBA" id="ARBA00022752"/>
    </source>
</evidence>
<sequence length="197" mass="21709">MADQTQTVDSPKPLDTQFIIDQARGYLAFGEQIAAMGQQLQGSAATGADWGTMLRENFAQFKTAILQSADDPNVNPELARLWNQTLDLWQQTATSLGFVAPADGGGDAWQAYRGVQNQYFDMLRNAAKGALDLMEKQLSERAATGQMIGSLRELYNLWVDCNEKTYGQMLRGSAYAELSGRLFNSLLACSPKRENTP</sequence>
<evidence type="ECO:0000256" key="2">
    <source>
        <dbReference type="ARBA" id="ARBA00019066"/>
    </source>
</evidence>
<evidence type="ECO:0000313" key="4">
    <source>
        <dbReference type="EMBL" id="CDI01069.1"/>
    </source>
</evidence>
<reference evidence="4" key="1">
    <citation type="submission" date="2013-07" db="EMBL/GenBank/DDBJ databases">
        <authorList>
            <person name="McIlroy S."/>
        </authorList>
    </citation>
    <scope>NUCLEOTIDE SEQUENCE [LARGE SCALE GENOMIC DNA]</scope>
    <source>
        <strain evidence="4">Run_A_D11</strain>
    </source>
</reference>
<keyword evidence="4" id="KW-0012">Acyltransferase</keyword>
<dbReference type="UniPathway" id="UPA00917"/>
<comment type="pathway">
    <text evidence="1">Biopolymer metabolism; poly-(R)-3-hydroxybutanoate biosynthesis.</text>
</comment>
<organism evidence="4 5">
    <name type="scientific">Candidatus Competibacter denitrificans Run_A_D11</name>
    <dbReference type="NCBI Taxonomy" id="1400863"/>
    <lineage>
        <taxon>Bacteria</taxon>
        <taxon>Pseudomonadati</taxon>
        <taxon>Pseudomonadota</taxon>
        <taxon>Gammaproteobacteria</taxon>
        <taxon>Candidatus Competibacteraceae</taxon>
        <taxon>Candidatus Competibacter</taxon>
    </lineage>
</organism>
<accession>W6M3N7</accession>
<proteinExistence type="predicted"/>
<dbReference type="GO" id="GO:0016746">
    <property type="term" value="F:acyltransferase activity"/>
    <property type="evidence" value="ECO:0007669"/>
    <property type="project" value="UniProtKB-KW"/>
</dbReference>
<dbReference type="STRING" id="1400863.BN873_100081"/>